<dbReference type="InterPro" id="IPR012317">
    <property type="entry name" value="Poly(ADP-ribose)pol_cat_dom"/>
</dbReference>
<dbReference type="GO" id="GO:0010421">
    <property type="term" value="P:hydrogen peroxide-mediated programmed cell death"/>
    <property type="evidence" value="ECO:0000316"/>
    <property type="project" value="dictyBase"/>
</dbReference>
<dbReference type="HOGENOM" id="CLU_425443_0_0_1"/>
<feature type="domain" description="PARP catalytic" evidence="9">
    <location>
        <begin position="440"/>
        <end position="644"/>
    </location>
</feature>
<dbReference type="GO" id="GO:0010225">
    <property type="term" value="P:response to UV-C"/>
    <property type="evidence" value="ECO:0000314"/>
    <property type="project" value="dictyBase"/>
</dbReference>
<dbReference type="SUPFAM" id="SSF47587">
    <property type="entry name" value="Domain of poly(ADP-ribose) polymerase"/>
    <property type="match status" value="1"/>
</dbReference>
<dbReference type="VEuPathDB" id="AmoebaDB:DDB_G0267468"/>
<keyword evidence="2 7" id="KW-0328">Glycosyltransferase</keyword>
<evidence type="ECO:0000256" key="1">
    <source>
        <dbReference type="ARBA" id="ARBA00004123"/>
    </source>
</evidence>
<organism evidence="11 12">
    <name type="scientific">Dictyostelium discoideum</name>
    <name type="common">Social amoeba</name>
    <dbReference type="NCBI Taxonomy" id="44689"/>
    <lineage>
        <taxon>Eukaryota</taxon>
        <taxon>Amoebozoa</taxon>
        <taxon>Evosea</taxon>
        <taxon>Eumycetozoa</taxon>
        <taxon>Dictyostelia</taxon>
        <taxon>Dictyosteliales</taxon>
        <taxon>Dictyosteliaceae</taxon>
        <taxon>Dictyostelium</taxon>
    </lineage>
</organism>
<name>Q55GU8_DICDI</name>
<dbReference type="Proteomes" id="UP000002195">
    <property type="component" value="Unassembled WGS sequence"/>
</dbReference>
<dbReference type="SMR" id="Q55GU8"/>
<dbReference type="PANTHER" id="PTHR46530:SF1">
    <property type="entry name" value="PROTEIN MONO-ADP-RIBOSYLTRANSFERASE PARP4"/>
    <property type="match status" value="1"/>
</dbReference>
<dbReference type="RefSeq" id="XP_647086.1">
    <property type="nucleotide sequence ID" value="XM_641994.1"/>
</dbReference>
<keyword evidence="4" id="KW-0548">Nucleotidyltransferase</keyword>
<evidence type="ECO:0000259" key="9">
    <source>
        <dbReference type="PROSITE" id="PS51059"/>
    </source>
</evidence>
<dbReference type="GeneID" id="8615890"/>
<dbReference type="Gene3D" id="3.90.228.10">
    <property type="match status" value="1"/>
</dbReference>
<evidence type="ECO:0000256" key="3">
    <source>
        <dbReference type="ARBA" id="ARBA00022679"/>
    </source>
</evidence>
<dbReference type="PROSITE" id="PS51059">
    <property type="entry name" value="PARP_CATALYTIC"/>
    <property type="match status" value="1"/>
</dbReference>
<dbReference type="PaxDb" id="44689-DDB0191197"/>
<dbReference type="Pfam" id="PF02877">
    <property type="entry name" value="PARP_reg"/>
    <property type="match status" value="1"/>
</dbReference>
<keyword evidence="6" id="KW-0539">Nucleus</keyword>
<dbReference type="Reactome" id="R-DDI-110362">
    <property type="pathway name" value="POLB-Dependent Long Patch Base Excision Repair"/>
</dbReference>
<dbReference type="PhylomeDB" id="Q55GU8"/>
<evidence type="ECO:0000313" key="12">
    <source>
        <dbReference type="Proteomes" id="UP000002195"/>
    </source>
</evidence>
<dbReference type="PANTHER" id="PTHR46530">
    <property type="entry name" value="PROTEIN MONO-ADP-RIBOSYLTRANSFERASE PARP4"/>
    <property type="match status" value="1"/>
</dbReference>
<comment type="caution">
    <text evidence="11">The sequence shown here is derived from an EMBL/GenBank/DDBJ whole genome shotgun (WGS) entry which is preliminary data.</text>
</comment>
<dbReference type="EC" id="2.4.2.-" evidence="7"/>
<dbReference type="eggNOG" id="KOG1037">
    <property type="taxonomic scope" value="Eukaryota"/>
</dbReference>
<dbReference type="InterPro" id="IPR036616">
    <property type="entry name" value="Poly(ADP-ribose)pol_reg_dom_sf"/>
</dbReference>
<dbReference type="Pfam" id="PF00644">
    <property type="entry name" value="PARP"/>
    <property type="match status" value="1"/>
</dbReference>
<evidence type="ECO:0000259" key="8">
    <source>
        <dbReference type="PROSITE" id="PS50172"/>
    </source>
</evidence>
<evidence type="ECO:0000259" key="10">
    <source>
        <dbReference type="PROSITE" id="PS51060"/>
    </source>
</evidence>
<proteinExistence type="predicted"/>
<dbReference type="Reactome" id="R-DDI-5696394">
    <property type="pathway name" value="DNA Damage Recognition in GG-NER"/>
</dbReference>
<sequence>MEKHQNQVIEENRSKPLINLTFFIDSKSKFKVSNYTLSKLIKDEFGGSIAFTLNPKVDYVITTSANFFSTKTTTFLSNQDLSKIKLINEDYFISQQKLEPTQRSKINDSYSIGNKQDSQVVNVCKKENDVVEKADDDLLKIIINPKHIPSVCYGANELKQPYFPEEYLILKSNLLSSTIIGKQNTNKFFYLELHQAIDNNLKKFYRIFTQFGRTDEIQKSNSQHRYVSNDLKEAMALYSSIYSQKIESDNGYIEVKMNSITKIGSKLKLAQLKQQKENDVNANTHIKVYNEETGEEETGQQSLFQRSYIETNVSKLMDIIYKEASKCLIKNFSVEVTENGIETQLGALSMAQIEEAKSILNEINNVLNKDGIDNQENLEMLSSRFYQLVPSKISTKKNRDSSKSVINSFESLNQLSELMNMMKDLTNSFNSNKTTSESKNHLDMKYYALNTHIEHLHQASAGYQIFIRNFLSNPHHQKAIDNGEIKILNCYRLDKKLESDNFLDVGNVQYLYHGSKPQNLVGLLSRGILPPDYVKQIGGKRTDFGYLGSGIYFSDDVVSSTYTSPIGEKGSRFIIMSSVSLGKVKEFSKIQPSLQCAPSGHHSCKGLKSTPTNPTDFKNNEYVVFNPNQSKLSFLIEYIENYKK</sequence>
<dbReference type="PROSITE" id="PS50172">
    <property type="entry name" value="BRCT"/>
    <property type="match status" value="1"/>
</dbReference>
<dbReference type="EMBL" id="AAFI02000003">
    <property type="protein sequence ID" value="EAL73187.1"/>
    <property type="molecule type" value="Genomic_DNA"/>
</dbReference>
<dbReference type="SUPFAM" id="SSF56399">
    <property type="entry name" value="ADP-ribosylation"/>
    <property type="match status" value="1"/>
</dbReference>
<dbReference type="InterPro" id="IPR001357">
    <property type="entry name" value="BRCT_dom"/>
</dbReference>
<dbReference type="GO" id="GO:0016779">
    <property type="term" value="F:nucleotidyltransferase activity"/>
    <property type="evidence" value="ECO:0007669"/>
    <property type="project" value="UniProtKB-KW"/>
</dbReference>
<dbReference type="FunFam" id="3.90.228.10:FF:000013">
    <property type="entry name" value="Poly [ADP-ribose] polymerase"/>
    <property type="match status" value="1"/>
</dbReference>
<evidence type="ECO:0000256" key="7">
    <source>
        <dbReference type="RuleBase" id="RU362114"/>
    </source>
</evidence>
<evidence type="ECO:0000256" key="6">
    <source>
        <dbReference type="ARBA" id="ARBA00023242"/>
    </source>
</evidence>
<dbReference type="InterPro" id="IPR031273">
    <property type="entry name" value="PARP4"/>
</dbReference>
<dbReference type="InParanoid" id="Q55GU8"/>
<dbReference type="GO" id="GO:0006302">
    <property type="term" value="P:double-strand break repair"/>
    <property type="evidence" value="ECO:0000318"/>
    <property type="project" value="GO_Central"/>
</dbReference>
<reference evidence="11 12" key="1">
    <citation type="journal article" date="2005" name="Nature">
        <title>The genome of the social amoeba Dictyostelium discoideum.</title>
        <authorList>
            <consortium name="The Dictyostelium discoideum Sequencing Consortium"/>
            <person name="Eichinger L."/>
            <person name="Pachebat J.A."/>
            <person name="Glockner G."/>
            <person name="Rajandream M.A."/>
            <person name="Sucgang R."/>
            <person name="Berriman M."/>
            <person name="Song J."/>
            <person name="Olsen R."/>
            <person name="Szafranski K."/>
            <person name="Xu Q."/>
            <person name="Tunggal B."/>
            <person name="Kummerfeld S."/>
            <person name="Madera M."/>
            <person name="Konfortov B.A."/>
            <person name="Rivero F."/>
            <person name="Bankier A.T."/>
            <person name="Lehmann R."/>
            <person name="Hamlin N."/>
            <person name="Davies R."/>
            <person name="Gaudet P."/>
            <person name="Fey P."/>
            <person name="Pilcher K."/>
            <person name="Chen G."/>
            <person name="Saunders D."/>
            <person name="Sodergren E."/>
            <person name="Davis P."/>
            <person name="Kerhornou A."/>
            <person name="Nie X."/>
            <person name="Hall N."/>
            <person name="Anjard C."/>
            <person name="Hemphill L."/>
            <person name="Bason N."/>
            <person name="Farbrother P."/>
            <person name="Desany B."/>
            <person name="Just E."/>
            <person name="Morio T."/>
            <person name="Rost R."/>
            <person name="Churcher C."/>
            <person name="Cooper J."/>
            <person name="Haydock S."/>
            <person name="van Driessche N."/>
            <person name="Cronin A."/>
            <person name="Goodhead I."/>
            <person name="Muzny D."/>
            <person name="Mourier T."/>
            <person name="Pain A."/>
            <person name="Lu M."/>
            <person name="Harper D."/>
            <person name="Lindsay R."/>
            <person name="Hauser H."/>
            <person name="James K."/>
            <person name="Quiles M."/>
            <person name="Madan Babu M."/>
            <person name="Saito T."/>
            <person name="Buchrieser C."/>
            <person name="Wardroper A."/>
            <person name="Felder M."/>
            <person name="Thangavelu M."/>
            <person name="Johnson D."/>
            <person name="Knights A."/>
            <person name="Loulseged H."/>
            <person name="Mungall K."/>
            <person name="Oliver K."/>
            <person name="Price C."/>
            <person name="Quail M.A."/>
            <person name="Urushihara H."/>
            <person name="Hernandez J."/>
            <person name="Rabbinowitsch E."/>
            <person name="Steffen D."/>
            <person name="Sanders M."/>
            <person name="Ma J."/>
            <person name="Kohara Y."/>
            <person name="Sharp S."/>
            <person name="Simmonds M."/>
            <person name="Spiegler S."/>
            <person name="Tivey A."/>
            <person name="Sugano S."/>
            <person name="White B."/>
            <person name="Walker D."/>
            <person name="Woodward J."/>
            <person name="Winckler T."/>
            <person name="Tanaka Y."/>
            <person name="Shaulsky G."/>
            <person name="Schleicher M."/>
            <person name="Weinstock G."/>
            <person name="Rosenthal A."/>
            <person name="Cox E.C."/>
            <person name="Chisholm R.L."/>
            <person name="Gibbs R."/>
            <person name="Loomis W.F."/>
            <person name="Platzer M."/>
            <person name="Kay R.R."/>
            <person name="Williams J."/>
            <person name="Dear P.H."/>
            <person name="Noegel A.A."/>
            <person name="Barrell B."/>
            <person name="Kuspa A."/>
        </authorList>
    </citation>
    <scope>NUCLEOTIDE SEQUENCE [LARGE SCALE GENOMIC DNA]</scope>
    <source>
        <strain evidence="11 12">AX4</strain>
    </source>
</reference>
<keyword evidence="12" id="KW-1185">Reference proteome</keyword>
<evidence type="ECO:0000256" key="4">
    <source>
        <dbReference type="ARBA" id="ARBA00022695"/>
    </source>
</evidence>
<dbReference type="GO" id="GO:0010918">
    <property type="term" value="P:positive regulation of mitochondrial membrane potential"/>
    <property type="evidence" value="ECO:0000316"/>
    <property type="project" value="dictyBase"/>
</dbReference>
<dbReference type="dictyBase" id="DDB_G0267468">
    <property type="gene designation" value="adprt4"/>
</dbReference>
<feature type="domain" description="PARP alpha-helical" evidence="10">
    <location>
        <begin position="309"/>
        <end position="433"/>
    </location>
</feature>
<dbReference type="Reactome" id="R-DDI-5696395">
    <property type="pathway name" value="Formation of Incision Complex in GG-NER"/>
</dbReference>
<keyword evidence="3 7" id="KW-0808">Transferase</keyword>
<gene>
    <name evidence="11" type="primary">adprt4</name>
    <name evidence="11" type="ORF">DDB_G0267468</name>
</gene>
<dbReference type="GO" id="GO:0003950">
    <property type="term" value="F:NAD+ poly-ADP-ribosyltransferase activity"/>
    <property type="evidence" value="ECO:0000318"/>
    <property type="project" value="GO_Central"/>
</dbReference>
<evidence type="ECO:0000313" key="11">
    <source>
        <dbReference type="EMBL" id="EAL73187.1"/>
    </source>
</evidence>
<evidence type="ECO:0000256" key="2">
    <source>
        <dbReference type="ARBA" id="ARBA00022676"/>
    </source>
</evidence>
<keyword evidence="5 7" id="KW-0520">NAD</keyword>
<dbReference type="PROSITE" id="PS51060">
    <property type="entry name" value="PARP_ALPHA_HD"/>
    <property type="match status" value="1"/>
</dbReference>
<evidence type="ECO:0000256" key="5">
    <source>
        <dbReference type="ARBA" id="ARBA00023027"/>
    </source>
</evidence>
<comment type="subcellular location">
    <subcellularLocation>
        <location evidence="1">Nucleus</location>
    </subcellularLocation>
</comment>
<dbReference type="InterPro" id="IPR004102">
    <property type="entry name" value="Poly(ADP-ribose)pol_reg_dom"/>
</dbReference>
<dbReference type="AlphaFoldDB" id="Q55GU8"/>
<dbReference type="FunFam" id="1.20.142.10:FF:000010">
    <property type="entry name" value="Poly [ADP-ribose] polymerase"/>
    <property type="match status" value="1"/>
</dbReference>
<dbReference type="Gene3D" id="1.20.142.10">
    <property type="entry name" value="Poly(ADP-ribose) polymerase, regulatory domain"/>
    <property type="match status" value="1"/>
</dbReference>
<dbReference type="KEGG" id="ddi:DDB_G0267468"/>
<accession>Q55GU8</accession>
<dbReference type="OMA" id="YRIYTQF"/>
<dbReference type="GO" id="GO:0005730">
    <property type="term" value="C:nucleolus"/>
    <property type="evidence" value="ECO:0000318"/>
    <property type="project" value="GO_Central"/>
</dbReference>
<protein>
    <recommendedName>
        <fullName evidence="7">Poly [ADP-ribose] polymerase</fullName>
        <shortName evidence="7">PARP</shortName>
        <ecNumber evidence="7">2.4.2.-</ecNumber>
    </recommendedName>
</protein>
<dbReference type="STRING" id="44689.Q55GU8"/>
<feature type="domain" description="BRCT" evidence="8">
    <location>
        <begin position="12"/>
        <end position="94"/>
    </location>
</feature>